<accession>B7G215</accession>
<dbReference type="RefSeq" id="XP_002181133.1">
    <property type="nucleotide sequence ID" value="XM_002181097.1"/>
</dbReference>
<dbReference type="AlphaFoldDB" id="B7G215"/>
<reference evidence="3 4" key="1">
    <citation type="journal article" date="2008" name="Nature">
        <title>The Phaeodactylum genome reveals the evolutionary history of diatom genomes.</title>
        <authorList>
            <person name="Bowler C."/>
            <person name="Allen A.E."/>
            <person name="Badger J.H."/>
            <person name="Grimwood J."/>
            <person name="Jabbari K."/>
            <person name="Kuo A."/>
            <person name="Maheswari U."/>
            <person name="Martens C."/>
            <person name="Maumus F."/>
            <person name="Otillar R.P."/>
            <person name="Rayko E."/>
            <person name="Salamov A."/>
            <person name="Vandepoele K."/>
            <person name="Beszteri B."/>
            <person name="Gruber A."/>
            <person name="Heijde M."/>
            <person name="Katinka M."/>
            <person name="Mock T."/>
            <person name="Valentin K."/>
            <person name="Verret F."/>
            <person name="Berges J.A."/>
            <person name="Brownlee C."/>
            <person name="Cadoret J.P."/>
            <person name="Chiovitti A."/>
            <person name="Choi C.J."/>
            <person name="Coesel S."/>
            <person name="De Martino A."/>
            <person name="Detter J.C."/>
            <person name="Durkin C."/>
            <person name="Falciatore A."/>
            <person name="Fournet J."/>
            <person name="Haruta M."/>
            <person name="Huysman M.J."/>
            <person name="Jenkins B.D."/>
            <person name="Jiroutova K."/>
            <person name="Jorgensen R.E."/>
            <person name="Joubert Y."/>
            <person name="Kaplan A."/>
            <person name="Kroger N."/>
            <person name="Kroth P.G."/>
            <person name="La Roche J."/>
            <person name="Lindquist E."/>
            <person name="Lommer M."/>
            <person name="Martin-Jezequel V."/>
            <person name="Lopez P.J."/>
            <person name="Lucas S."/>
            <person name="Mangogna M."/>
            <person name="McGinnis K."/>
            <person name="Medlin L.K."/>
            <person name="Montsant A."/>
            <person name="Oudot-Le Secq M.P."/>
            <person name="Napoli C."/>
            <person name="Obornik M."/>
            <person name="Parker M.S."/>
            <person name="Petit J.L."/>
            <person name="Porcel B.M."/>
            <person name="Poulsen N."/>
            <person name="Robison M."/>
            <person name="Rychlewski L."/>
            <person name="Rynearson T.A."/>
            <person name="Schmutz J."/>
            <person name="Shapiro H."/>
            <person name="Siaut M."/>
            <person name="Stanley M."/>
            <person name="Sussman M.R."/>
            <person name="Taylor A.R."/>
            <person name="Vardi A."/>
            <person name="von Dassow P."/>
            <person name="Vyverman W."/>
            <person name="Willis A."/>
            <person name="Wyrwicz L.S."/>
            <person name="Rokhsar D.S."/>
            <person name="Weissenbach J."/>
            <person name="Armbrust E.V."/>
            <person name="Green B.R."/>
            <person name="Van de Peer Y."/>
            <person name="Grigoriev I.V."/>
        </authorList>
    </citation>
    <scope>NUCLEOTIDE SEQUENCE [LARGE SCALE GENOMIC DNA]</scope>
    <source>
        <strain evidence="3 4">CCAP 1055/1</strain>
    </source>
</reference>
<protein>
    <submittedName>
        <fullName evidence="3">Uncharacterized protein</fullName>
    </submittedName>
</protein>
<feature type="region of interest" description="Disordered" evidence="1">
    <location>
        <begin position="133"/>
        <end position="156"/>
    </location>
</feature>
<name>B7G215_PHATC</name>
<gene>
    <name evidence="3" type="ORF">PHATRDRAFT_46979</name>
</gene>
<keyword evidence="4" id="KW-1185">Reference proteome</keyword>
<dbReference type="eggNOG" id="ENOG502SJMM">
    <property type="taxonomic scope" value="Eukaryota"/>
</dbReference>
<dbReference type="PaxDb" id="2850-Phatr46979"/>
<evidence type="ECO:0000256" key="2">
    <source>
        <dbReference type="SAM" id="Phobius"/>
    </source>
</evidence>
<organism evidence="3 4">
    <name type="scientific">Phaeodactylum tricornutum (strain CCAP 1055/1)</name>
    <dbReference type="NCBI Taxonomy" id="556484"/>
    <lineage>
        <taxon>Eukaryota</taxon>
        <taxon>Sar</taxon>
        <taxon>Stramenopiles</taxon>
        <taxon>Ochrophyta</taxon>
        <taxon>Bacillariophyta</taxon>
        <taxon>Bacillariophyceae</taxon>
        <taxon>Bacillariophycidae</taxon>
        <taxon>Naviculales</taxon>
        <taxon>Phaeodactylaceae</taxon>
        <taxon>Phaeodactylum</taxon>
    </lineage>
</organism>
<feature type="non-terminal residue" evidence="3">
    <location>
        <position position="425"/>
    </location>
</feature>
<proteinExistence type="predicted"/>
<evidence type="ECO:0000313" key="3">
    <source>
        <dbReference type="EMBL" id="EEC47056.1"/>
    </source>
</evidence>
<dbReference type="GeneID" id="7202222"/>
<dbReference type="EMBL" id="CM000614">
    <property type="protein sequence ID" value="EEC47056.1"/>
    <property type="molecule type" value="Genomic_DNA"/>
</dbReference>
<dbReference type="SUPFAM" id="SSF52540">
    <property type="entry name" value="P-loop containing nucleoside triphosphate hydrolases"/>
    <property type="match status" value="1"/>
</dbReference>
<keyword evidence="2" id="KW-0812">Transmembrane</keyword>
<reference evidence="4" key="2">
    <citation type="submission" date="2008-08" db="EMBL/GenBank/DDBJ databases">
        <authorList>
            <consortium name="Diatom Consortium"/>
            <person name="Grigoriev I."/>
            <person name="Grimwood J."/>
            <person name="Kuo A."/>
            <person name="Otillar R.P."/>
            <person name="Salamov A."/>
            <person name="Detter J.C."/>
            <person name="Lindquist E."/>
            <person name="Shapiro H."/>
            <person name="Lucas S."/>
            <person name="Glavina del Rio T."/>
            <person name="Pitluck S."/>
            <person name="Rokhsar D."/>
            <person name="Bowler C."/>
        </authorList>
    </citation>
    <scope>GENOME REANNOTATION</scope>
    <source>
        <strain evidence="4">CCAP 1055/1</strain>
    </source>
</reference>
<dbReference type="Proteomes" id="UP000000759">
    <property type="component" value="Chromosome 12"/>
</dbReference>
<keyword evidence="2" id="KW-0472">Membrane</keyword>
<feature type="region of interest" description="Disordered" evidence="1">
    <location>
        <begin position="1"/>
        <end position="21"/>
    </location>
</feature>
<dbReference type="InParanoid" id="B7G215"/>
<evidence type="ECO:0000313" key="4">
    <source>
        <dbReference type="Proteomes" id="UP000000759"/>
    </source>
</evidence>
<dbReference type="HOGENOM" id="CLU_599175_0_0_1"/>
<feature type="compositionally biased region" description="Basic residues" evidence="1">
    <location>
        <begin position="9"/>
        <end position="18"/>
    </location>
</feature>
<keyword evidence="2" id="KW-1133">Transmembrane helix</keyword>
<dbReference type="Gene3D" id="3.40.50.300">
    <property type="entry name" value="P-loop containing nucleotide triphosphate hydrolases"/>
    <property type="match status" value="1"/>
</dbReference>
<dbReference type="OrthoDB" id="38641at2759"/>
<feature type="transmembrane region" description="Helical" evidence="2">
    <location>
        <begin position="25"/>
        <end position="53"/>
    </location>
</feature>
<dbReference type="KEGG" id="pti:PHATRDRAFT_46979"/>
<sequence>MVDPDTKIHPRPRRSRRKPQSDQRFSAYLSFGFSATVCLGIFAACYALVLFGLCPLLNQASPLVTPTHRGEILQPVVHSAVESVKHHIPHLPGQMIAESVAGIVKRKIADMRKQQDVTDTSLMEKATEEFNLLRKRRDQKGARQANDESAAEPAQLAPGKRSGFLVLGMHRSGTSMLAGLMATGQGYNVGGPLIGGAFDNEKGFFELVDAVLQNDEFMQLQRIWWSSNVINYDHEKAIVAKRNGKVSFDHGEKALAFFNSPRNAPYLQKDPRMCITLKTWLPLLKSEPAVLFTYRHPLEVALSLKRREKNFTLEHGLRLWIVYNMRGVENSQQLCRVYSSNEAILADPLNEVNRISSELTSKCGIPPPPEQLTQEDVDKFVDPDLQHNKKKREADDEKKEIIAKHGTCTVRDYESSLPEGSPDYK</sequence>
<evidence type="ECO:0000256" key="1">
    <source>
        <dbReference type="SAM" id="MobiDB-lite"/>
    </source>
</evidence>
<dbReference type="InterPro" id="IPR027417">
    <property type="entry name" value="P-loop_NTPase"/>
</dbReference>